<evidence type="ECO:0008006" key="3">
    <source>
        <dbReference type="Google" id="ProtNLM"/>
    </source>
</evidence>
<reference evidence="1 2" key="1">
    <citation type="submission" date="2024-01" db="EMBL/GenBank/DDBJ databases">
        <title>New evidence supports the origin of RcGTA from prophage.</title>
        <authorList>
            <person name="Xu Y."/>
            <person name="Liu B."/>
            <person name="Chen F."/>
        </authorList>
    </citation>
    <scope>NUCLEOTIDE SEQUENCE [LARGE SCALE GENOMIC DNA]</scope>
    <source>
        <strain evidence="1 2">CBW1107-2</strain>
    </source>
</reference>
<sequence length="59" mass="6896">MLAHREERRTIVKLSRLPVHVIRDMGFDPESVYAALDGSWDEVDPARPYRNHLPRNGRV</sequence>
<name>A0ABV3WX02_9HYPH</name>
<keyword evidence="2" id="KW-1185">Reference proteome</keyword>
<comment type="caution">
    <text evidence="1">The sequence shown here is derived from an EMBL/GenBank/DDBJ whole genome shotgun (WGS) entry which is preliminary data.</text>
</comment>
<accession>A0ABV3WX02</accession>
<protein>
    <recommendedName>
        <fullName evidence="3">DUF1127 domain-containing protein</fullName>
    </recommendedName>
</protein>
<evidence type="ECO:0000313" key="2">
    <source>
        <dbReference type="Proteomes" id="UP001559025"/>
    </source>
</evidence>
<dbReference type="RefSeq" id="WP_368804085.1">
    <property type="nucleotide sequence ID" value="NZ_JAZHFV010000006.1"/>
</dbReference>
<dbReference type="Proteomes" id="UP001559025">
    <property type="component" value="Unassembled WGS sequence"/>
</dbReference>
<organism evidence="1 2">
    <name type="scientific">Neoaquamicrobium sediminum</name>
    <dbReference type="NCBI Taxonomy" id="1849104"/>
    <lineage>
        <taxon>Bacteria</taxon>
        <taxon>Pseudomonadati</taxon>
        <taxon>Pseudomonadota</taxon>
        <taxon>Alphaproteobacteria</taxon>
        <taxon>Hyphomicrobiales</taxon>
        <taxon>Phyllobacteriaceae</taxon>
        <taxon>Neoaquamicrobium</taxon>
    </lineage>
</organism>
<gene>
    <name evidence="1" type="ORF">V1479_17520</name>
</gene>
<dbReference type="EMBL" id="JAZHFV010000006">
    <property type="protein sequence ID" value="MEX4009114.1"/>
    <property type="molecule type" value="Genomic_DNA"/>
</dbReference>
<evidence type="ECO:0000313" key="1">
    <source>
        <dbReference type="EMBL" id="MEX4009114.1"/>
    </source>
</evidence>
<proteinExistence type="predicted"/>